<accession>A0A090QWQ6</accession>
<name>A0A090QWQ6_9GAMM</name>
<keyword evidence="1" id="KW-0347">Helicase</keyword>
<keyword evidence="1" id="KW-0067">ATP-binding</keyword>
<dbReference type="EMBL" id="BBMN01000012">
    <property type="protein sequence ID" value="GAL06703.1"/>
    <property type="molecule type" value="Genomic_DNA"/>
</dbReference>
<evidence type="ECO:0000313" key="2">
    <source>
        <dbReference type="Proteomes" id="UP000029227"/>
    </source>
</evidence>
<proteinExistence type="predicted"/>
<dbReference type="eggNOG" id="COG0210">
    <property type="taxonomic scope" value="Bacteria"/>
</dbReference>
<dbReference type="GO" id="GO:0004386">
    <property type="term" value="F:helicase activity"/>
    <property type="evidence" value="ECO:0007669"/>
    <property type="project" value="UniProtKB-KW"/>
</dbReference>
<organism evidence="1 2">
    <name type="scientific">Photobacterium aphoticum</name>
    <dbReference type="NCBI Taxonomy" id="754436"/>
    <lineage>
        <taxon>Bacteria</taxon>
        <taxon>Pseudomonadati</taxon>
        <taxon>Pseudomonadota</taxon>
        <taxon>Gammaproteobacteria</taxon>
        <taxon>Vibrionales</taxon>
        <taxon>Vibrionaceae</taxon>
        <taxon>Photobacterium</taxon>
    </lineage>
</organism>
<dbReference type="Proteomes" id="UP000029227">
    <property type="component" value="Unassembled WGS sequence"/>
</dbReference>
<evidence type="ECO:0000313" key="1">
    <source>
        <dbReference type="EMBL" id="GAL06703.1"/>
    </source>
</evidence>
<protein>
    <submittedName>
        <fullName evidence="1">ATP-dependent DNA helicase pcrA</fullName>
    </submittedName>
</protein>
<keyword evidence="1" id="KW-0378">Hydrolase</keyword>
<sequence length="88" mass="10158">MKVPKKSVKRQQTDSGEVSYSYTWALAQPLPENAEKVIHAMIRTKTAKYLDTEMSRILRELTTVAETKKRVLVNRLIVTANARSRVRR</sequence>
<comment type="caution">
    <text evidence="1">The sequence shown here is derived from an EMBL/GenBank/DDBJ whole genome shotgun (WGS) entry which is preliminary data.</text>
</comment>
<keyword evidence="1" id="KW-0547">Nucleotide-binding</keyword>
<gene>
    <name evidence="1" type="ORF">JCM19237_2800</name>
</gene>
<dbReference type="AlphaFoldDB" id="A0A090QWQ6"/>
<dbReference type="STRING" id="754436.JCM19237_2800"/>
<reference evidence="1 2" key="1">
    <citation type="journal article" date="2014" name="Genome Announc.">
        <title>Draft Genome Sequences of Two Vibrionaceae Species, Vibrio ponticus C121 and Photobacterium aphoticum C119, Isolated as Coral Reef Microbiota.</title>
        <authorList>
            <person name="Al-saari N."/>
            <person name="Meirelles P.M."/>
            <person name="Mino S."/>
            <person name="Suda W."/>
            <person name="Oshima K."/>
            <person name="Hattori M."/>
            <person name="Ohkuma M."/>
            <person name="Thompson F.L."/>
            <person name="Gomez-Gil B."/>
            <person name="Sawabe T."/>
            <person name="Sawabe T."/>
        </authorList>
    </citation>
    <scope>NUCLEOTIDE SEQUENCE [LARGE SCALE GENOMIC DNA]</scope>
    <source>
        <strain evidence="1 2">JCM 19237</strain>
    </source>
</reference>